<feature type="domain" description="DinB-like" evidence="1">
    <location>
        <begin position="20"/>
        <end position="149"/>
    </location>
</feature>
<protein>
    <submittedName>
        <fullName evidence="2">DinB family protein</fullName>
    </submittedName>
</protein>
<dbReference type="RefSeq" id="WP_348262520.1">
    <property type="nucleotide sequence ID" value="NZ_CP121196.1"/>
</dbReference>
<sequence>MSITQVLVGESIAQALLAEFEMQAPVTRRFLERLPEDRLTWKPHEKSMTAGQLAYHIAATPGGVVRFVQTNPAKAPDFANFPQPASCDEILRTHDESVAVVREILPSIDDAEMAETWRLVAAGQEVLAQPRGLFLRDVMFSHVYQHRGQFGVYLRILNLPVPASWGPSADEPPLFMQR</sequence>
<gene>
    <name evidence="2" type="ORF">P8935_22325</name>
</gene>
<organism evidence="2">
    <name type="scientific">Telmatobacter sp. DSM 110680</name>
    <dbReference type="NCBI Taxonomy" id="3036704"/>
    <lineage>
        <taxon>Bacteria</taxon>
        <taxon>Pseudomonadati</taxon>
        <taxon>Acidobacteriota</taxon>
        <taxon>Terriglobia</taxon>
        <taxon>Terriglobales</taxon>
        <taxon>Acidobacteriaceae</taxon>
        <taxon>Telmatobacter</taxon>
    </lineage>
</organism>
<dbReference type="Pfam" id="PF12867">
    <property type="entry name" value="DinB_2"/>
    <property type="match status" value="1"/>
</dbReference>
<accession>A0AAU7DIW7</accession>
<reference evidence="2" key="1">
    <citation type="submission" date="2023-03" db="EMBL/GenBank/DDBJ databases">
        <title>Edaphobacter sp.</title>
        <authorList>
            <person name="Huber K.J."/>
            <person name="Papendorf J."/>
            <person name="Pilke C."/>
            <person name="Bunk B."/>
            <person name="Sproeer C."/>
            <person name="Pester M."/>
        </authorList>
    </citation>
    <scope>NUCLEOTIDE SEQUENCE</scope>
    <source>
        <strain evidence="2">DSM 110680</strain>
    </source>
</reference>
<name>A0AAU7DIW7_9BACT</name>
<evidence type="ECO:0000313" key="2">
    <source>
        <dbReference type="EMBL" id="XBH17289.1"/>
    </source>
</evidence>
<dbReference type="Gene3D" id="1.20.120.450">
    <property type="entry name" value="dinb family like domain"/>
    <property type="match status" value="1"/>
</dbReference>
<dbReference type="EMBL" id="CP121196">
    <property type="protein sequence ID" value="XBH17289.1"/>
    <property type="molecule type" value="Genomic_DNA"/>
</dbReference>
<dbReference type="SUPFAM" id="SSF109854">
    <property type="entry name" value="DinB/YfiT-like putative metalloenzymes"/>
    <property type="match status" value="1"/>
</dbReference>
<dbReference type="InterPro" id="IPR024775">
    <property type="entry name" value="DinB-like"/>
</dbReference>
<proteinExistence type="predicted"/>
<evidence type="ECO:0000259" key="1">
    <source>
        <dbReference type="Pfam" id="PF12867"/>
    </source>
</evidence>
<dbReference type="AlphaFoldDB" id="A0AAU7DIW7"/>
<dbReference type="InterPro" id="IPR034660">
    <property type="entry name" value="DinB/YfiT-like"/>
</dbReference>